<proteinExistence type="predicted"/>
<sequence>MIPNIVYNQLLIGHSALKLISDEYRFQNNEVRPIVVRDSLILLDSAKFTDRWIGLKSKEVFSFSTVKNFAEYRSSKDLVLSGFVQQNIFGTGVFSNLRINNKNGVQIVEGGGFVVSEKLTLSEGEFKNSKNNNFLILDSGRIFRSPNGSITFEPILENKINVHFFGDGNIVTGVEIPKEQFHLTNLYAENVGELYLDRNVHVLDSLIVGAKINAIDDTLVLENKINPVYIFPNSQINGNFRRNSLTVGDTILLNAKLIWVRFATKEDLGDVVSLFSRVRSKTFHLFPQGQEKVERTFYINGIDKNDVDLLKGFRIDFGFAWRFFSDDVQIDESNGLVPNELVLQRWEKNSWIDVISDEKPKIDFYSNWAYGISNNVDRFGNFAIGLLQKYNSFVFRADVFLEGSYIKNQKNQMTTFLWSGGLIQKTDFSKYPYNMVKNIPSDFLKNVPDSIVDVVVVELRKTRNSTPNLIQIAYLRNDGRIVNELGQDLSFRIEDGIDSSGGEYFVAIRHRNHADIISEIPIVINNQTKNIAYNLTDPNLIEGGTSSLKLVYADEQGEQVYAMKGGFYVYDSKSLDKQLNFIDFYSDYFQYKETWINFTNVGLYDTDYNLDGIVDTKDFNIGWNNRILK</sequence>
<protein>
    <submittedName>
        <fullName evidence="1">Uncharacterized protein</fullName>
    </submittedName>
</protein>
<dbReference type="EMBL" id="MWDB01000069">
    <property type="protein sequence ID" value="OQB39877.1"/>
    <property type="molecule type" value="Genomic_DNA"/>
</dbReference>
<dbReference type="Proteomes" id="UP000485621">
    <property type="component" value="Unassembled WGS sequence"/>
</dbReference>
<gene>
    <name evidence="1" type="ORF">BWY04_01504</name>
</gene>
<dbReference type="AlphaFoldDB" id="A0A1V5ZI83"/>
<name>A0A1V5ZI83_9BACT</name>
<accession>A0A1V5ZI83</accession>
<evidence type="ECO:0000313" key="1">
    <source>
        <dbReference type="EMBL" id="OQB39877.1"/>
    </source>
</evidence>
<reference evidence="1" key="1">
    <citation type="submission" date="2017-02" db="EMBL/GenBank/DDBJ databases">
        <title>Delving into the versatile metabolic prowess of the omnipresent phylum Bacteroidetes.</title>
        <authorList>
            <person name="Nobu M.K."/>
            <person name="Mei R."/>
            <person name="Narihiro T."/>
            <person name="Kuroda K."/>
            <person name="Liu W.-T."/>
        </authorList>
    </citation>
    <scope>NUCLEOTIDE SEQUENCE</scope>
    <source>
        <strain evidence="1">ADurb.Bin160</strain>
    </source>
</reference>
<organism evidence="1">
    <name type="scientific">candidate division CPR1 bacterium ADurb.Bin160</name>
    <dbReference type="NCBI Taxonomy" id="1852826"/>
    <lineage>
        <taxon>Bacteria</taxon>
        <taxon>candidate division CPR1</taxon>
    </lineage>
</organism>
<comment type="caution">
    <text evidence="1">The sequence shown here is derived from an EMBL/GenBank/DDBJ whole genome shotgun (WGS) entry which is preliminary data.</text>
</comment>